<dbReference type="AlphaFoldDB" id="A0A4U9EIW3"/>
<protein>
    <submittedName>
        <fullName evidence="1">Uncharacterized protein</fullName>
    </submittedName>
</protein>
<organism evidence="1 3">
    <name type="scientific">Gibberella zeae</name>
    <name type="common">Wheat head blight fungus</name>
    <name type="synonym">Fusarium graminearum</name>
    <dbReference type="NCBI Taxonomy" id="5518"/>
    <lineage>
        <taxon>Eukaryota</taxon>
        <taxon>Fungi</taxon>
        <taxon>Dikarya</taxon>
        <taxon>Ascomycota</taxon>
        <taxon>Pezizomycotina</taxon>
        <taxon>Sordariomycetes</taxon>
        <taxon>Hypocreomycetidae</taxon>
        <taxon>Hypocreales</taxon>
        <taxon>Nectriaceae</taxon>
        <taxon>Fusarium</taxon>
    </lineage>
</organism>
<accession>A0A4U9EIW3</accession>
<name>A0A4U9EIW3_GIBZA</name>
<evidence type="ECO:0000313" key="2">
    <source>
        <dbReference type="EMBL" id="VIO53710.1"/>
    </source>
</evidence>
<sequence>MCKWDIFLFNCNCFTLGLKEHCHQHRLKHIANCNEVQQVREAWVYRQNKVCQNHAGQEETFANGPTVPWSELESKVYQLAKEYAAKGDFPGRP</sequence>
<dbReference type="Proteomes" id="UP000746612">
    <property type="component" value="Unassembled WGS sequence"/>
</dbReference>
<reference evidence="2" key="1">
    <citation type="submission" date="2019-04" db="EMBL/GenBank/DDBJ databases">
        <authorList>
            <person name="Melise S."/>
            <person name="Noan J."/>
            <person name="Okalmin O."/>
        </authorList>
    </citation>
    <scope>NUCLEOTIDE SEQUENCE</scope>
    <source>
        <strain evidence="2">FN9</strain>
    </source>
</reference>
<proteinExistence type="predicted"/>
<evidence type="ECO:0000313" key="3">
    <source>
        <dbReference type="Proteomes" id="UP000746612"/>
    </source>
</evidence>
<dbReference type="OMA" id="HIANCNE"/>
<dbReference type="OrthoDB" id="4966402at2759"/>
<gene>
    <name evidence="2" type="ORF">FUG_LOCUS89495</name>
    <name evidence="1" type="ORF">MDCFG202_LOCUS358471</name>
</gene>
<dbReference type="EMBL" id="CAAKMV010000066">
    <property type="protein sequence ID" value="VIO53710.1"/>
    <property type="molecule type" value="Genomic_DNA"/>
</dbReference>
<reference evidence="1" key="2">
    <citation type="submission" date="2021-03" db="EMBL/GenBank/DDBJ databases">
        <authorList>
            <person name="Alouane T."/>
            <person name="Langin T."/>
            <person name="Bonhomme L."/>
        </authorList>
    </citation>
    <scope>NUCLEOTIDE SEQUENCE</scope>
    <source>
        <strain evidence="1">MDC_Fg202</strain>
    </source>
</reference>
<dbReference type="EMBL" id="CAJPIJ010000152">
    <property type="protein sequence ID" value="CAG1993052.1"/>
    <property type="molecule type" value="Genomic_DNA"/>
</dbReference>
<evidence type="ECO:0000313" key="1">
    <source>
        <dbReference type="EMBL" id="CAG1993052.1"/>
    </source>
</evidence>